<dbReference type="Pfam" id="PF00753">
    <property type="entry name" value="Lactamase_B"/>
    <property type="match status" value="1"/>
</dbReference>
<dbReference type="PANTHER" id="PTHR42978">
    <property type="entry name" value="QUORUM-QUENCHING LACTONASE YTNP-RELATED-RELATED"/>
    <property type="match status" value="1"/>
</dbReference>
<keyword evidence="3" id="KW-0479">Metal-binding</keyword>
<evidence type="ECO:0000313" key="8">
    <source>
        <dbReference type="Proteomes" id="UP001064933"/>
    </source>
</evidence>
<evidence type="ECO:0000256" key="5">
    <source>
        <dbReference type="ARBA" id="ARBA00022833"/>
    </source>
</evidence>
<reference evidence="7" key="1">
    <citation type="submission" date="2022-10" db="EMBL/GenBank/DDBJ databases">
        <title>Characterization and whole genome sequencing of a new Roseateles species, isolated from fresh water.</title>
        <authorList>
            <person name="Guliayeva D.Y."/>
            <person name="Akhremchuk A.E."/>
            <person name="Sikolenko M.A."/>
            <person name="Valentovich L.N."/>
            <person name="Sidarenka A.V."/>
        </authorList>
    </citation>
    <scope>NUCLEOTIDE SEQUENCE</scope>
    <source>
        <strain evidence="7">BIM B-1768</strain>
    </source>
</reference>
<dbReference type="SUPFAM" id="SSF56281">
    <property type="entry name" value="Metallo-hydrolase/oxidoreductase"/>
    <property type="match status" value="1"/>
</dbReference>
<dbReference type="CDD" id="cd07730">
    <property type="entry name" value="metallo-hydrolase-like_MBL-fold"/>
    <property type="match status" value="1"/>
</dbReference>
<evidence type="ECO:0000313" key="7">
    <source>
        <dbReference type="EMBL" id="UXH77797.1"/>
    </source>
</evidence>
<evidence type="ECO:0000256" key="4">
    <source>
        <dbReference type="ARBA" id="ARBA00022801"/>
    </source>
</evidence>
<keyword evidence="5" id="KW-0862">Zinc</keyword>
<dbReference type="InterPro" id="IPR001279">
    <property type="entry name" value="Metallo-B-lactamas"/>
</dbReference>
<evidence type="ECO:0000256" key="3">
    <source>
        <dbReference type="ARBA" id="ARBA00022723"/>
    </source>
</evidence>
<dbReference type="Proteomes" id="UP001064933">
    <property type="component" value="Chromosome"/>
</dbReference>
<evidence type="ECO:0000256" key="1">
    <source>
        <dbReference type="ARBA" id="ARBA00001947"/>
    </source>
</evidence>
<sequence>MSTRIGFRWLRAGHCRHPECIVQRGGRCRVVDYPSLVGLLHHPTRGPMLFDTGHHERFLEATQPFPERLYRWVTPVGLDDAPLRQQLADHGIGAHDIGHVFVSHLHADHIAGLRDFPKARLHAMRAEWDDMKRRGRIGALRHGFLRALMPADMEPRLQFAEDSARIDLHGALGDGPGMQAGFDLLGDGSMLGIPLPGHTAGQMGLAFETLGGRRVLLVADACWSLQALDLDQPPTWLATGIFADRRAYRDTFHQLQALRQSDRDLLMLPSHCGPSWEAIRHESL</sequence>
<gene>
    <name evidence="7" type="ORF">N4261_22940</name>
</gene>
<comment type="similarity">
    <text evidence="2">Belongs to the metallo-beta-lactamase superfamily.</text>
</comment>
<dbReference type="SMART" id="SM00849">
    <property type="entry name" value="Lactamase_B"/>
    <property type="match status" value="1"/>
</dbReference>
<keyword evidence="8" id="KW-1185">Reference proteome</keyword>
<dbReference type="PANTHER" id="PTHR42978:SF2">
    <property type="entry name" value="102 KBASES UNSTABLE REGION: FROM 1 TO 119443"/>
    <property type="match status" value="1"/>
</dbReference>
<comment type="cofactor">
    <cofactor evidence="1">
        <name>Zn(2+)</name>
        <dbReference type="ChEBI" id="CHEBI:29105"/>
    </cofactor>
</comment>
<dbReference type="RefSeq" id="WP_261757552.1">
    <property type="nucleotide sequence ID" value="NZ_CP104562.2"/>
</dbReference>
<dbReference type="EMBL" id="CP104562">
    <property type="protein sequence ID" value="UXH77797.1"/>
    <property type="molecule type" value="Genomic_DNA"/>
</dbReference>
<keyword evidence="4" id="KW-0378">Hydrolase</keyword>
<dbReference type="InterPro" id="IPR051013">
    <property type="entry name" value="MBL_superfamily_lactonases"/>
</dbReference>
<evidence type="ECO:0000259" key="6">
    <source>
        <dbReference type="SMART" id="SM00849"/>
    </source>
</evidence>
<dbReference type="Gene3D" id="3.60.15.10">
    <property type="entry name" value="Ribonuclease Z/Hydroxyacylglutathione hydrolase-like"/>
    <property type="match status" value="1"/>
</dbReference>
<protein>
    <submittedName>
        <fullName evidence="7">MBL fold metallo-hydrolase</fullName>
    </submittedName>
</protein>
<name>A0ABY6AY16_9BURK</name>
<dbReference type="InterPro" id="IPR036866">
    <property type="entry name" value="RibonucZ/Hydroxyglut_hydro"/>
</dbReference>
<evidence type="ECO:0000256" key="2">
    <source>
        <dbReference type="ARBA" id="ARBA00007749"/>
    </source>
</evidence>
<organism evidence="7 8">
    <name type="scientific">Roseateles amylovorans</name>
    <dbReference type="NCBI Taxonomy" id="2978473"/>
    <lineage>
        <taxon>Bacteria</taxon>
        <taxon>Pseudomonadati</taxon>
        <taxon>Pseudomonadota</taxon>
        <taxon>Betaproteobacteria</taxon>
        <taxon>Burkholderiales</taxon>
        <taxon>Sphaerotilaceae</taxon>
        <taxon>Roseateles</taxon>
    </lineage>
</organism>
<feature type="domain" description="Metallo-beta-lactamase" evidence="6">
    <location>
        <begin position="34"/>
        <end position="271"/>
    </location>
</feature>
<proteinExistence type="inferred from homology"/>
<accession>A0ABY6AY16</accession>